<reference evidence="1 2" key="1">
    <citation type="journal article" date="2002" name="Proc. Natl. Acad. Sci. U.S.A.">
        <title>The complete genome sequence of Chlorobium tepidum TLS, a photosynthetic, anaerobic, green-sulfur bacterium.</title>
        <authorList>
            <person name="Eisen J.A."/>
            <person name="Nelson K.E."/>
            <person name="Paulsen I.T."/>
            <person name="Heidelberg J.F."/>
            <person name="Wu M."/>
            <person name="Dodson R.J."/>
            <person name="Deboy R."/>
            <person name="Gwinn M.L."/>
            <person name="Nelson W.C."/>
            <person name="Haft D.H."/>
            <person name="Hickey E.K."/>
            <person name="Peterson J.D."/>
            <person name="Durkin A.S."/>
            <person name="Kolonay J.L."/>
            <person name="Yang F."/>
            <person name="Holt I."/>
            <person name="Umayam L.A."/>
            <person name="Mason T."/>
            <person name="Brenner M."/>
            <person name="Shea T.P."/>
            <person name="Parksey D."/>
            <person name="Nierman W.C."/>
            <person name="Feldblyum T.V."/>
            <person name="Hansen C.L."/>
            <person name="Craven M.B."/>
            <person name="Radune D."/>
            <person name="Vamathevan J."/>
            <person name="Khouri H."/>
            <person name="White O."/>
            <person name="Gruber T.M."/>
            <person name="Ketchum K.A."/>
            <person name="Venter J.C."/>
            <person name="Tettelin H."/>
            <person name="Bryant D.A."/>
            <person name="Fraser C.M."/>
        </authorList>
    </citation>
    <scope>NUCLEOTIDE SEQUENCE [LARGE SCALE GENOMIC DNA]</scope>
    <source>
        <strain evidence="2">ATCC 49652 / DSM 12025 / NBRC 103806 / TLS</strain>
    </source>
</reference>
<dbReference type="Gene3D" id="1.10.575.10">
    <property type="entry name" value="P1 Nuclease"/>
    <property type="match status" value="1"/>
</dbReference>
<evidence type="ECO:0000313" key="1">
    <source>
        <dbReference type="EMBL" id="AAM71813.1"/>
    </source>
</evidence>
<dbReference type="Proteomes" id="UP000001007">
    <property type="component" value="Chromosome"/>
</dbReference>
<dbReference type="SUPFAM" id="SSF48537">
    <property type="entry name" value="Phospholipase C/P1 nuclease"/>
    <property type="match status" value="1"/>
</dbReference>
<dbReference type="GO" id="GO:0016788">
    <property type="term" value="F:hydrolase activity, acting on ester bonds"/>
    <property type="evidence" value="ECO:0007669"/>
    <property type="project" value="InterPro"/>
</dbReference>
<dbReference type="InterPro" id="IPR008947">
    <property type="entry name" value="PLipase_C/P1_nuclease_dom_sf"/>
</dbReference>
<gene>
    <name evidence="1" type="ordered locus">CT0571</name>
</gene>
<dbReference type="EMBL" id="AE006470">
    <property type="protein sequence ID" value="AAM71813.1"/>
    <property type="molecule type" value="Genomic_DNA"/>
</dbReference>
<accession>Q8KEW1</accession>
<name>Q8KEW1_CHLTE</name>
<evidence type="ECO:0000313" key="2">
    <source>
        <dbReference type="Proteomes" id="UP000001007"/>
    </source>
</evidence>
<dbReference type="STRING" id="194439.CT0571"/>
<sequence length="265" mass="30108">MFAQELFRFPTLSAGTIMRSPLLRIVAISALFCAQPFQPEANAWHDKTHLTIAEAAGFDLWYSAAAPDVAKSKEMFSPVESPNHYYNNNANKRVTPEMVMAQVERYNRPNDDEGHLYGAIIGSVREYQSMKKSGKYAKYPLVYCAHYCGDLSMPLHNTRYDDFNKERHSINDGIIENSVRHNIGYIQRMMRPPVIDSEADLAREIAAVAESARKLGMKMRKENRDMTVDEAYTQVTRSASLFNAILAWLERTQKTAGERTVTVTN</sequence>
<keyword evidence="2" id="KW-1185">Reference proteome</keyword>
<dbReference type="HOGENOM" id="CLU_1102066_0_0_10"/>
<dbReference type="EnsemblBacteria" id="AAM71813">
    <property type="protein sequence ID" value="AAM71813"/>
    <property type="gene ID" value="CT0571"/>
</dbReference>
<dbReference type="KEGG" id="cte:CT0571"/>
<organism evidence="1 2">
    <name type="scientific">Chlorobaculum tepidum (strain ATCC 49652 / DSM 12025 / NBRC 103806 / TLS)</name>
    <name type="common">Chlorobium tepidum</name>
    <dbReference type="NCBI Taxonomy" id="194439"/>
    <lineage>
        <taxon>Bacteria</taxon>
        <taxon>Pseudomonadati</taxon>
        <taxon>Chlorobiota</taxon>
        <taxon>Chlorobiia</taxon>
        <taxon>Chlorobiales</taxon>
        <taxon>Chlorobiaceae</taxon>
        <taxon>Chlorobaculum</taxon>
    </lineage>
</organism>
<dbReference type="eggNOG" id="ENOG502ZNP9">
    <property type="taxonomic scope" value="Bacteria"/>
</dbReference>
<protein>
    <recommendedName>
        <fullName evidence="3">Phospholipase C/D domain-containing protein</fullName>
    </recommendedName>
</protein>
<evidence type="ECO:0008006" key="3">
    <source>
        <dbReference type="Google" id="ProtNLM"/>
    </source>
</evidence>
<proteinExistence type="predicted"/>
<dbReference type="OrthoDB" id="5398602at2"/>
<dbReference type="PATRIC" id="fig|194439.7.peg.536"/>
<dbReference type="AlphaFoldDB" id="Q8KEW1"/>